<sequence length="391" mass="39826">MRAPECPKAALVEALHSGRIGPPEAAAVERHAAACASCAALARDIERIGEAVRAPREPATPLEHQRARLALLRRATELPPSRAPWGGARLALAGAALALAAALVWSGAGEALRPAEQPAIALRFQLPPHVALDRGTTLRPSVDARFEREMRAGLDVVTLTDGALDVTVRRLAAGERFIVRTTDAEVEVRGTVFRVEAERGHIRGVSVSKGAVEVRHAGIVATILSGGSWRATGGAGAAALPGMVLPPAPGGSAVPAPGGSAAPAPGGSAAPAPGAEPSAPAAQGQGAPPAAAVERKRAAPGTASSSSPATHKFAEAMQSLARGDYARSAEQLEAFSAAHPGDARADEADYLRAIALQRAGRSAEAAAAARRYLARRPNGAHRAEAKKIAGN</sequence>
<dbReference type="InterPro" id="IPR041916">
    <property type="entry name" value="Anti_sigma_zinc_sf"/>
</dbReference>
<evidence type="ECO:0000313" key="6">
    <source>
        <dbReference type="Proteomes" id="UP000238348"/>
    </source>
</evidence>
<dbReference type="Pfam" id="PF13525">
    <property type="entry name" value="YfiO"/>
    <property type="match status" value="1"/>
</dbReference>
<dbReference type="AlphaFoldDB" id="A0A2L0F5W6"/>
<dbReference type="PANTHER" id="PTHR30273:SF2">
    <property type="entry name" value="PROTEIN FECR"/>
    <property type="match status" value="1"/>
</dbReference>
<dbReference type="GO" id="GO:0016989">
    <property type="term" value="F:sigma factor antagonist activity"/>
    <property type="evidence" value="ECO:0007669"/>
    <property type="project" value="TreeGrafter"/>
</dbReference>
<dbReference type="InterPro" id="IPR006860">
    <property type="entry name" value="FecR"/>
</dbReference>
<dbReference type="RefSeq" id="WP_104984949.1">
    <property type="nucleotide sequence ID" value="NZ_CP012673.1"/>
</dbReference>
<dbReference type="InterPro" id="IPR012373">
    <property type="entry name" value="Ferrdict_sens_TM"/>
</dbReference>
<feature type="region of interest" description="Disordered" evidence="2">
    <location>
        <begin position="251"/>
        <end position="311"/>
    </location>
</feature>
<dbReference type="PANTHER" id="PTHR30273">
    <property type="entry name" value="PERIPLASMIC SIGNAL SENSOR AND SIGMA FACTOR ACTIVATOR FECR-RELATED"/>
    <property type="match status" value="1"/>
</dbReference>
<evidence type="ECO:0000259" key="3">
    <source>
        <dbReference type="Pfam" id="PF04773"/>
    </source>
</evidence>
<dbReference type="Gene3D" id="2.60.120.1440">
    <property type="match status" value="1"/>
</dbReference>
<proteinExistence type="predicted"/>
<dbReference type="OrthoDB" id="5382423at2"/>
<organism evidence="5 6">
    <name type="scientific">Sorangium cellulosum</name>
    <name type="common">Polyangium cellulosum</name>
    <dbReference type="NCBI Taxonomy" id="56"/>
    <lineage>
        <taxon>Bacteria</taxon>
        <taxon>Pseudomonadati</taxon>
        <taxon>Myxococcota</taxon>
        <taxon>Polyangia</taxon>
        <taxon>Polyangiales</taxon>
        <taxon>Polyangiaceae</taxon>
        <taxon>Sorangium</taxon>
    </lineage>
</organism>
<dbReference type="Pfam" id="PF04773">
    <property type="entry name" value="FecR"/>
    <property type="match status" value="1"/>
</dbReference>
<keyword evidence="1" id="KW-0732">Signal</keyword>
<dbReference type="SUPFAM" id="SSF48452">
    <property type="entry name" value="TPR-like"/>
    <property type="match status" value="1"/>
</dbReference>
<dbReference type="Proteomes" id="UP000238348">
    <property type="component" value="Chromosome"/>
</dbReference>
<evidence type="ECO:0000259" key="4">
    <source>
        <dbReference type="Pfam" id="PF13525"/>
    </source>
</evidence>
<evidence type="ECO:0000313" key="5">
    <source>
        <dbReference type="EMBL" id="AUX46829.1"/>
    </source>
</evidence>
<feature type="compositionally biased region" description="Low complexity" evidence="2">
    <location>
        <begin position="251"/>
        <end position="292"/>
    </location>
</feature>
<evidence type="ECO:0000256" key="2">
    <source>
        <dbReference type="SAM" id="MobiDB-lite"/>
    </source>
</evidence>
<feature type="compositionally biased region" description="Low complexity" evidence="2">
    <location>
        <begin position="299"/>
        <end position="310"/>
    </location>
</feature>
<dbReference type="Gene3D" id="1.25.40.10">
    <property type="entry name" value="Tetratricopeptide repeat domain"/>
    <property type="match status" value="1"/>
</dbReference>
<dbReference type="EMBL" id="CP012673">
    <property type="protein sequence ID" value="AUX46829.1"/>
    <property type="molecule type" value="Genomic_DNA"/>
</dbReference>
<dbReference type="Gene3D" id="1.10.10.1320">
    <property type="entry name" value="Anti-sigma factor, zinc-finger domain"/>
    <property type="match status" value="1"/>
</dbReference>
<name>A0A2L0F5W6_SORCE</name>
<gene>
    <name evidence="5" type="ORF">SOCE26_083380</name>
</gene>
<feature type="domain" description="FecR protein" evidence="3">
    <location>
        <begin position="130"/>
        <end position="213"/>
    </location>
</feature>
<evidence type="ECO:0000256" key="1">
    <source>
        <dbReference type="ARBA" id="ARBA00022729"/>
    </source>
</evidence>
<protein>
    <submittedName>
        <fullName evidence="5">Uncharacterized protein</fullName>
    </submittedName>
</protein>
<reference evidence="5 6" key="1">
    <citation type="submission" date="2015-09" db="EMBL/GenBank/DDBJ databases">
        <title>Sorangium comparison.</title>
        <authorList>
            <person name="Zaburannyi N."/>
            <person name="Bunk B."/>
            <person name="Overmann J."/>
            <person name="Mueller R."/>
        </authorList>
    </citation>
    <scope>NUCLEOTIDE SEQUENCE [LARGE SCALE GENOMIC DNA]</scope>
    <source>
        <strain evidence="5 6">So ce26</strain>
    </source>
</reference>
<dbReference type="InterPro" id="IPR011990">
    <property type="entry name" value="TPR-like_helical_dom_sf"/>
</dbReference>
<dbReference type="InterPro" id="IPR039565">
    <property type="entry name" value="BamD-like"/>
</dbReference>
<accession>A0A2L0F5W6</accession>
<feature type="domain" description="Outer membrane lipoprotein BamD-like" evidence="4">
    <location>
        <begin position="309"/>
        <end position="382"/>
    </location>
</feature>